<comment type="similarity">
    <text evidence="2">Belongs to the RRP12 family.</text>
</comment>
<dbReference type="STRING" id="65357.A0A024GSJ1"/>
<dbReference type="Pfam" id="PF08161">
    <property type="entry name" value="RRP12_HEAT"/>
    <property type="match status" value="1"/>
</dbReference>
<keyword evidence="3" id="KW-0547">Nucleotide-binding</keyword>
<dbReference type="InParanoid" id="A0A024GSJ1"/>
<dbReference type="EMBL" id="CAIX01000330">
    <property type="protein sequence ID" value="CCI49700.1"/>
    <property type="molecule type" value="Genomic_DNA"/>
</dbReference>
<accession>A0A024GSJ1</accession>
<dbReference type="InterPro" id="IPR012978">
    <property type="entry name" value="HEAT_RRP12"/>
</dbReference>
<keyword evidence="12" id="KW-1185">Reference proteome</keyword>
<dbReference type="OrthoDB" id="2192888at2759"/>
<evidence type="ECO:0000259" key="7">
    <source>
        <dbReference type="Pfam" id="PF00288"/>
    </source>
</evidence>
<dbReference type="SUPFAM" id="SSF54211">
    <property type="entry name" value="Ribosomal protein S5 domain 2-like"/>
    <property type="match status" value="1"/>
</dbReference>
<dbReference type="Gene3D" id="3.30.70.890">
    <property type="entry name" value="GHMP kinase, C-terminal domain"/>
    <property type="match status" value="1"/>
</dbReference>
<dbReference type="SUPFAM" id="SSF48371">
    <property type="entry name" value="ARM repeat"/>
    <property type="match status" value="2"/>
</dbReference>
<evidence type="ECO:0000313" key="12">
    <source>
        <dbReference type="Proteomes" id="UP000053237"/>
    </source>
</evidence>
<proteinExistence type="inferred from homology"/>
<evidence type="ECO:0000256" key="2">
    <source>
        <dbReference type="ARBA" id="ARBA00007690"/>
    </source>
</evidence>
<dbReference type="InterPro" id="IPR016024">
    <property type="entry name" value="ARM-type_fold"/>
</dbReference>
<dbReference type="InterPro" id="IPR011989">
    <property type="entry name" value="ARM-like"/>
</dbReference>
<gene>
    <name evidence="11" type="ORF">BN9_110750</name>
</gene>
<evidence type="ECO:0000259" key="9">
    <source>
        <dbReference type="Pfam" id="PF08544"/>
    </source>
</evidence>
<evidence type="ECO:0000256" key="6">
    <source>
        <dbReference type="SAM" id="MobiDB-lite"/>
    </source>
</evidence>
<dbReference type="Proteomes" id="UP000053237">
    <property type="component" value="Unassembled WGS sequence"/>
</dbReference>
<dbReference type="InterPro" id="IPR013750">
    <property type="entry name" value="GHMP_kinase_C_dom"/>
</dbReference>
<evidence type="ECO:0000313" key="11">
    <source>
        <dbReference type="EMBL" id="CCI49700.1"/>
    </source>
</evidence>
<evidence type="ECO:0000256" key="5">
    <source>
        <dbReference type="ARBA" id="ARBA00023242"/>
    </source>
</evidence>
<feature type="domain" description="GHMP kinase N-terminal" evidence="7">
    <location>
        <begin position="1244"/>
        <end position="1323"/>
    </location>
</feature>
<dbReference type="GO" id="GO:0005634">
    <property type="term" value="C:nucleus"/>
    <property type="evidence" value="ECO:0007669"/>
    <property type="project" value="UniProtKB-SubCell"/>
</dbReference>
<dbReference type="Pfam" id="PF08544">
    <property type="entry name" value="GHMP_kinases_C"/>
    <property type="match status" value="1"/>
</dbReference>
<dbReference type="InterPro" id="IPR014721">
    <property type="entry name" value="Ribsml_uS5_D2-typ_fold_subgr"/>
</dbReference>
<dbReference type="SUPFAM" id="SSF55060">
    <property type="entry name" value="GHMP Kinase, C-terminal domain"/>
    <property type="match status" value="1"/>
</dbReference>
<name>A0A024GSJ1_9STRA</name>
<evidence type="ECO:0008006" key="13">
    <source>
        <dbReference type="Google" id="ProtNLM"/>
    </source>
</evidence>
<evidence type="ECO:0000256" key="3">
    <source>
        <dbReference type="ARBA" id="ARBA00022741"/>
    </source>
</evidence>
<dbReference type="Gene3D" id="1.25.10.10">
    <property type="entry name" value="Leucine-rich Repeat Variant"/>
    <property type="match status" value="2"/>
</dbReference>
<dbReference type="InterPro" id="IPR057860">
    <property type="entry name" value="HEAT_RRP12_N"/>
</dbReference>
<protein>
    <recommendedName>
        <fullName evidence="13">Mevalonate kinase</fullName>
    </recommendedName>
</protein>
<comment type="subcellular location">
    <subcellularLocation>
        <location evidence="1">Nucleus</location>
    </subcellularLocation>
</comment>
<dbReference type="Gene3D" id="3.30.230.10">
    <property type="match status" value="1"/>
</dbReference>
<dbReference type="PRINTS" id="PR00959">
    <property type="entry name" value="MEVGALKINASE"/>
</dbReference>
<evidence type="ECO:0000259" key="8">
    <source>
        <dbReference type="Pfam" id="PF08161"/>
    </source>
</evidence>
<dbReference type="InterPro" id="IPR006204">
    <property type="entry name" value="GHMP_kinase_N_dom"/>
</dbReference>
<dbReference type="PANTHER" id="PTHR48287">
    <property type="entry name" value="ARM REPEAT SUPERFAMILY PROTEIN"/>
    <property type="match status" value="1"/>
</dbReference>
<dbReference type="InterPro" id="IPR020568">
    <property type="entry name" value="Ribosomal_Su5_D2-typ_SF"/>
</dbReference>
<organism evidence="11 12">
    <name type="scientific">Albugo candida</name>
    <dbReference type="NCBI Taxonomy" id="65357"/>
    <lineage>
        <taxon>Eukaryota</taxon>
        <taxon>Sar</taxon>
        <taxon>Stramenopiles</taxon>
        <taxon>Oomycota</taxon>
        <taxon>Peronosporomycetes</taxon>
        <taxon>Albuginales</taxon>
        <taxon>Albuginaceae</taxon>
        <taxon>Albugo</taxon>
    </lineage>
</organism>
<dbReference type="InterPro" id="IPR052087">
    <property type="entry name" value="RRP12"/>
</dbReference>
<evidence type="ECO:0000259" key="10">
    <source>
        <dbReference type="Pfam" id="PF25772"/>
    </source>
</evidence>
<dbReference type="PANTHER" id="PTHR48287:SF1">
    <property type="entry name" value="ARM REPEAT SUPERFAMILY PROTEIN"/>
    <property type="match status" value="1"/>
</dbReference>
<comment type="caution">
    <text evidence="11">The sequence shown here is derived from an EMBL/GenBank/DDBJ whole genome shotgun (WGS) entry which is preliminary data.</text>
</comment>
<evidence type="ECO:0000256" key="4">
    <source>
        <dbReference type="ARBA" id="ARBA00022840"/>
    </source>
</evidence>
<feature type="domain" description="RRP12 N-terminal HEAT" evidence="10">
    <location>
        <begin position="14"/>
        <end position="270"/>
    </location>
</feature>
<feature type="domain" description="RRP12 HEAT" evidence="8">
    <location>
        <begin position="338"/>
        <end position="632"/>
    </location>
</feature>
<keyword evidence="4" id="KW-0067">ATP-binding</keyword>
<dbReference type="GO" id="GO:0005524">
    <property type="term" value="F:ATP binding"/>
    <property type="evidence" value="ECO:0007669"/>
    <property type="project" value="UniProtKB-KW"/>
</dbReference>
<evidence type="ECO:0000256" key="1">
    <source>
        <dbReference type="ARBA" id="ARBA00004123"/>
    </source>
</evidence>
<feature type="region of interest" description="Disordered" evidence="6">
    <location>
        <begin position="1127"/>
        <end position="1147"/>
    </location>
</feature>
<dbReference type="Pfam" id="PF00288">
    <property type="entry name" value="GHMP_kinases_N"/>
    <property type="match status" value="1"/>
</dbReference>
<dbReference type="InterPro" id="IPR036554">
    <property type="entry name" value="GHMP_kinase_C_sf"/>
</dbReference>
<dbReference type="Pfam" id="PF25772">
    <property type="entry name" value="HEAT_RRP12_N"/>
    <property type="match status" value="1"/>
</dbReference>
<keyword evidence="5" id="KW-0539">Nucleus</keyword>
<feature type="domain" description="GHMP kinase C-terminal" evidence="9">
    <location>
        <begin position="1403"/>
        <end position="1471"/>
    </location>
</feature>
<sequence>MAFSTQNPFHEIVHYAGSTNPQKAKLNMVLNVIIQVIHERRKVNQATDSESISPTEYFASLMTALESSSDSHQTEILKLLSIILPQTPVAVLRAKFTASVQALMRILDPSSANMQSDEVQTARLCSGTTCLGVILRSQELTETTWTRPDILEALQVLVVFSISDKSRPKVRKAARRSLCTLLEHHREHKIEAISTHIAEFSANAISACSPSRDERKLLLLINFLEPVLPLMTRSTFSSLMATLAKYVDSSIPMVQLVTMKTLDAVAKSDQPKWTQDALTWTLQALLNADNFNSGDAEVGMITIELIDRTLTRLHSLNEVQALDLLPRAISLLCSLAESEKDYTRDRCMQGIYNVLTTCLQNDRWETFDGLARIVASLSSLLSLRYQLAWNQVFRLFIDLYKYHGRFCIGTFDEILKKSAELYEASGNMPSGNDEQLNWKPRCGQLLSSAIGSVGPAHFLSVVSILDNNGIVSMQKAWTLPILREGCKHYPCELAFFSSTVLGIARKCEAKSRMDNTSAAETKRLQELTMDLWRFFPSVCARASDIPIGFKLIAKTLANALGDERYPSLRLIVCQGLLSLLKLGGCHNTKGDSDGETMMMEEELIGNDPQTQTLNRKALSKFASRFLTTLINLTANVDMNDTNMTKSLMLTIEGFASLESTEAMDARLKSILQEFLQSIVHAKEMPADSNSAEQSRKQCGHLMAITALVGSVSMDSIHFLYRAIKPILLNDSDTTMQKYAYSVVESICDHHPTFMQHENNLTDMTQTITRSLLACSVTSKKMRLRCLTHLIHGLTAQRRNSTTKSASESFDTDFKDELLPNLVGEIMLCTKESNRRARETAFQLLLSLADYMQATSSNGLAEYIQIVFGGLAAKTPHMRSAAVLCLSRIVYEFGRSDISIQKSMPQLLETVLMLLHEKANEVIKAVIGFMKLGIAILTKKQLEPHLPAMVQGLLVWIGKSKHRFRAKTRVILLKLVRKFGFDTLENVIPSQDRPLLRHMKKVKGREERKKEAFRKEGQLGESFDQFMNLSEEDDDVCSIATQTQGKRVRNKSSGVAFQSKTGDIVDLLETNAGLRKPDLDAQSESDDSVMQFSKDGRLIVPDEGDDVDEEMEQSVQKIDTMDLNAGMKRSRSQHMDGAGNEYKAKKARGDIRKKGKLEPYAYIPLDPKLMATRNRRKAVKRFAVNVGRTLHNVISQHAEEHHYFPVPSEALLASLKTLLLQELHVVNNENFLLSTLFLVCAFLRSKKNDSKSKGLRVHVWTKDLFPIGAGLGSSAAFCVALSGALACYIGSKDLNSINAHAFAAEVLTHGTPSGVDNTISTFGGTLVYHKFPRMEYKAQGNYLSPFRFLVVNTGVTRSTKAVVSKVYEAYQADQAKMDMKFINIQGIVNEFLRLALDGRLDDVSIAKMFQENQVILDQIGVGHPKIHQVISILDKYCIGSKLTGAGVGGCIVGILPANLTQVDLQSVIEAMNAENFQCFVSTVGGKGLIFE</sequence>
<reference evidence="11 12" key="1">
    <citation type="submission" date="2012-05" db="EMBL/GenBank/DDBJ databases">
        <title>Recombination and specialization in a pathogen metapopulation.</title>
        <authorList>
            <person name="Gardiner A."/>
            <person name="Kemen E."/>
            <person name="Schultz-Larsen T."/>
            <person name="MacLean D."/>
            <person name="Van Oosterhout C."/>
            <person name="Jones J.D.G."/>
        </authorList>
    </citation>
    <scope>NUCLEOTIDE SEQUENCE [LARGE SCALE GENOMIC DNA]</scope>
    <source>
        <strain evidence="11 12">Ac Nc2</strain>
    </source>
</reference>